<comment type="similarity">
    <text evidence="1">Belongs to the cytochrome b562 family.</text>
</comment>
<keyword evidence="6" id="KW-1185">Reference proteome</keyword>
<evidence type="ECO:0000256" key="4">
    <source>
        <dbReference type="SAM" id="SignalP"/>
    </source>
</evidence>
<dbReference type="GO" id="GO:0020037">
    <property type="term" value="F:heme binding"/>
    <property type="evidence" value="ECO:0007669"/>
    <property type="project" value="InterPro"/>
</dbReference>
<dbReference type="eggNOG" id="ENOG502ZMZX">
    <property type="taxonomic scope" value="Bacteria"/>
</dbReference>
<name>A0A143BMK6_9BACT</name>
<protein>
    <recommendedName>
        <fullName evidence="7">Cytochrome b562</fullName>
    </recommendedName>
</protein>
<dbReference type="InterPro" id="IPR009155">
    <property type="entry name" value="Cyt_b562"/>
</dbReference>
<dbReference type="STRING" id="1379270.GEMMAAP_18605"/>
<dbReference type="EMBL" id="CP011454">
    <property type="protein sequence ID" value="AMW06248.1"/>
    <property type="molecule type" value="Genomic_DNA"/>
</dbReference>
<accession>A0A143BMK6</accession>
<organism evidence="5 6">
    <name type="scientific">Gemmatimonas phototrophica</name>
    <dbReference type="NCBI Taxonomy" id="1379270"/>
    <lineage>
        <taxon>Bacteria</taxon>
        <taxon>Pseudomonadati</taxon>
        <taxon>Gemmatimonadota</taxon>
        <taxon>Gemmatimonadia</taxon>
        <taxon>Gemmatimonadales</taxon>
        <taxon>Gemmatimonadaceae</taxon>
        <taxon>Gemmatimonas</taxon>
    </lineage>
</organism>
<dbReference type="GO" id="GO:0022900">
    <property type="term" value="P:electron transport chain"/>
    <property type="evidence" value="ECO:0007669"/>
    <property type="project" value="InterPro"/>
</dbReference>
<sequence>MSLRTFPHLRQFGAACVLALALSSTASAQQDEEKTPLGKKMSAMNTAFKAVGRQVEDPSKNANTLEQLATIETNAKAALAFEPEKKAKVPTAQQAKFIAGYQAGMKEFLVTVEKMRAALKAGKNAEAAAIYDAMKGQQRDGHKEYRIKKAGAPPASI</sequence>
<reference evidence="5 6" key="1">
    <citation type="journal article" date="2014" name="Proc. Natl. Acad. Sci. U.S.A.">
        <title>Functional type 2 photosynthetic reaction centers found in the rare bacterial phylum Gemmatimonadetes.</title>
        <authorList>
            <person name="Zeng Y."/>
            <person name="Feng F."/>
            <person name="Medova H."/>
            <person name="Dean J."/>
            <person name="Koblizek M."/>
        </authorList>
    </citation>
    <scope>NUCLEOTIDE SEQUENCE [LARGE SCALE GENOMIC DNA]</scope>
    <source>
        <strain evidence="5 6">AP64</strain>
    </source>
</reference>
<gene>
    <name evidence="5" type="ORF">GEMMAAP_18605</name>
</gene>
<dbReference type="SUPFAM" id="SSF47175">
    <property type="entry name" value="Cytochromes"/>
    <property type="match status" value="1"/>
</dbReference>
<dbReference type="GO" id="GO:0005506">
    <property type="term" value="F:iron ion binding"/>
    <property type="evidence" value="ECO:0007669"/>
    <property type="project" value="InterPro"/>
</dbReference>
<dbReference type="Gene3D" id="1.20.120.10">
    <property type="entry name" value="Cytochrome c/b562"/>
    <property type="match status" value="1"/>
</dbReference>
<dbReference type="OrthoDB" id="9848669at2"/>
<keyword evidence="2 4" id="KW-0732">Signal</keyword>
<dbReference type="AlphaFoldDB" id="A0A143BMK6"/>
<evidence type="ECO:0000256" key="1">
    <source>
        <dbReference type="ARBA" id="ARBA00005523"/>
    </source>
</evidence>
<proteinExistence type="inferred from homology"/>
<feature type="region of interest" description="Disordered" evidence="3">
    <location>
        <begin position="136"/>
        <end position="157"/>
    </location>
</feature>
<evidence type="ECO:0000256" key="2">
    <source>
        <dbReference type="ARBA" id="ARBA00022729"/>
    </source>
</evidence>
<evidence type="ECO:0000256" key="3">
    <source>
        <dbReference type="SAM" id="MobiDB-lite"/>
    </source>
</evidence>
<dbReference type="InterPro" id="IPR010980">
    <property type="entry name" value="Cyt_c/b562"/>
</dbReference>
<evidence type="ECO:0008006" key="7">
    <source>
        <dbReference type="Google" id="ProtNLM"/>
    </source>
</evidence>
<feature type="chain" id="PRO_5007506981" description="Cytochrome b562" evidence="4">
    <location>
        <begin position="29"/>
        <end position="157"/>
    </location>
</feature>
<dbReference type="Pfam" id="PF07361">
    <property type="entry name" value="Cytochrom_B562"/>
    <property type="match status" value="1"/>
</dbReference>
<dbReference type="GO" id="GO:0042597">
    <property type="term" value="C:periplasmic space"/>
    <property type="evidence" value="ECO:0007669"/>
    <property type="project" value="InterPro"/>
</dbReference>
<evidence type="ECO:0000313" key="6">
    <source>
        <dbReference type="Proteomes" id="UP000076404"/>
    </source>
</evidence>
<evidence type="ECO:0000313" key="5">
    <source>
        <dbReference type="EMBL" id="AMW06248.1"/>
    </source>
</evidence>
<dbReference type="Proteomes" id="UP000076404">
    <property type="component" value="Chromosome"/>
</dbReference>
<reference evidence="5 6" key="2">
    <citation type="journal article" date="2016" name="Environ. Microbiol. Rep.">
        <title>Metagenomic evidence for the presence of phototrophic Gemmatimonadetes bacteria in diverse environments.</title>
        <authorList>
            <person name="Zeng Y."/>
            <person name="Baumbach J."/>
            <person name="Barbosa E.G."/>
            <person name="Azevedo V."/>
            <person name="Zhang C."/>
            <person name="Koblizek M."/>
        </authorList>
    </citation>
    <scope>NUCLEOTIDE SEQUENCE [LARGE SCALE GENOMIC DNA]</scope>
    <source>
        <strain evidence="5 6">AP64</strain>
    </source>
</reference>
<feature type="signal peptide" evidence="4">
    <location>
        <begin position="1"/>
        <end position="28"/>
    </location>
</feature>
<dbReference type="KEGG" id="gph:GEMMAAP_18605"/>
<dbReference type="RefSeq" id="WP_026850941.1">
    <property type="nucleotide sequence ID" value="NZ_CP011454.1"/>
</dbReference>
<dbReference type="GO" id="GO:0009055">
    <property type="term" value="F:electron transfer activity"/>
    <property type="evidence" value="ECO:0007669"/>
    <property type="project" value="InterPro"/>
</dbReference>